<keyword evidence="3 6" id="KW-0812">Transmembrane</keyword>
<proteinExistence type="predicted"/>
<gene>
    <name evidence="8" type="ORF">K8F61_01635</name>
</gene>
<dbReference type="PANTHER" id="PTHR35007:SF2">
    <property type="entry name" value="PILUS ASSEMBLE PROTEIN"/>
    <property type="match status" value="1"/>
</dbReference>
<protein>
    <submittedName>
        <fullName evidence="8">Type II secretion system F family protein</fullName>
    </submittedName>
</protein>
<evidence type="ECO:0000256" key="3">
    <source>
        <dbReference type="ARBA" id="ARBA00022692"/>
    </source>
</evidence>
<accession>A0ABY3RS91</accession>
<name>A0ABY3RS91_9MICO</name>
<evidence type="ECO:0000313" key="8">
    <source>
        <dbReference type="EMBL" id="UGS26953.1"/>
    </source>
</evidence>
<keyword evidence="5 6" id="KW-0472">Membrane</keyword>
<evidence type="ECO:0000256" key="6">
    <source>
        <dbReference type="SAM" id="Phobius"/>
    </source>
</evidence>
<keyword evidence="9" id="KW-1185">Reference proteome</keyword>
<dbReference type="Proteomes" id="UP001199642">
    <property type="component" value="Chromosome"/>
</dbReference>
<keyword evidence="2" id="KW-1003">Cell membrane</keyword>
<evidence type="ECO:0000259" key="7">
    <source>
        <dbReference type="Pfam" id="PF00482"/>
    </source>
</evidence>
<dbReference type="Pfam" id="PF00482">
    <property type="entry name" value="T2SSF"/>
    <property type="match status" value="1"/>
</dbReference>
<organism evidence="8 9">
    <name type="scientific">Microbacterium resistens</name>
    <dbReference type="NCBI Taxonomy" id="156977"/>
    <lineage>
        <taxon>Bacteria</taxon>
        <taxon>Bacillati</taxon>
        <taxon>Actinomycetota</taxon>
        <taxon>Actinomycetes</taxon>
        <taxon>Micrococcales</taxon>
        <taxon>Microbacteriaceae</taxon>
        <taxon>Microbacterium</taxon>
    </lineage>
</organism>
<evidence type="ECO:0000256" key="5">
    <source>
        <dbReference type="ARBA" id="ARBA00023136"/>
    </source>
</evidence>
<comment type="subcellular location">
    <subcellularLocation>
        <location evidence="1">Cell membrane</location>
        <topology evidence="1">Multi-pass membrane protein</topology>
    </subcellularLocation>
</comment>
<sequence>MTILLGVILAAGLLLAVSPWLWPLREPSAPVARAGRIDRLSHEAGFAASGRMVIAASAGGGALVASIAWLVTTSAAFAVVAGAAGAAAPFAYLRGRRHRLLRSRRALWPDVCDLLVSGIRVGLPLPDALAGLAESVPAPLRPAFAAFARDLHATGRFDVATARLKDALADPVADRILETVRMAREVGGTELGTVLRSLSGSVRAEAALRAEVEARQSWIRGAAVLGAIAPWVILCLLLLRPEGAQAYATAEGIAVILVGAGVSALAFRIMLRIGRLPEQRRWFR</sequence>
<reference evidence="8 9" key="1">
    <citation type="submission" date="2023-01" db="EMBL/GenBank/DDBJ databases">
        <title>Characterization of estradiol degrading bacteria Microbacterium sp. MZT7 and reveal degrading genes through genome analysis.</title>
        <authorList>
            <person name="Hao P."/>
            <person name="Gao Y."/>
        </authorList>
    </citation>
    <scope>NUCLEOTIDE SEQUENCE [LARGE SCALE GENOMIC DNA]</scope>
    <source>
        <strain evidence="8 9">MZT7</strain>
    </source>
</reference>
<keyword evidence="4 6" id="KW-1133">Transmembrane helix</keyword>
<feature type="transmembrane region" description="Helical" evidence="6">
    <location>
        <begin position="67"/>
        <end position="93"/>
    </location>
</feature>
<evidence type="ECO:0000256" key="4">
    <source>
        <dbReference type="ARBA" id="ARBA00022989"/>
    </source>
</evidence>
<dbReference type="RefSeq" id="WP_231820468.1">
    <property type="nucleotide sequence ID" value="NZ_CP082781.1"/>
</dbReference>
<evidence type="ECO:0000256" key="2">
    <source>
        <dbReference type="ARBA" id="ARBA00022475"/>
    </source>
</evidence>
<evidence type="ECO:0000313" key="9">
    <source>
        <dbReference type="Proteomes" id="UP001199642"/>
    </source>
</evidence>
<dbReference type="EMBL" id="CP082781">
    <property type="protein sequence ID" value="UGS26953.1"/>
    <property type="molecule type" value="Genomic_DNA"/>
</dbReference>
<feature type="transmembrane region" description="Helical" evidence="6">
    <location>
        <begin position="218"/>
        <end position="240"/>
    </location>
</feature>
<dbReference type="PANTHER" id="PTHR35007">
    <property type="entry name" value="INTEGRAL MEMBRANE PROTEIN-RELATED"/>
    <property type="match status" value="1"/>
</dbReference>
<evidence type="ECO:0000256" key="1">
    <source>
        <dbReference type="ARBA" id="ARBA00004651"/>
    </source>
</evidence>
<dbReference type="InterPro" id="IPR018076">
    <property type="entry name" value="T2SS_GspF_dom"/>
</dbReference>
<feature type="domain" description="Type II secretion system protein GspF" evidence="7">
    <location>
        <begin position="112"/>
        <end position="238"/>
    </location>
</feature>
<feature type="transmembrane region" description="Helical" evidence="6">
    <location>
        <begin position="252"/>
        <end position="271"/>
    </location>
</feature>